<accession>A0A9D7DYX4</accession>
<dbReference type="Gene3D" id="1.10.12.10">
    <property type="entry name" value="Lyase 2-enoyl-coa Hydratase, Chain A, domain 2"/>
    <property type="match status" value="1"/>
</dbReference>
<dbReference type="NCBIfam" id="NF006008">
    <property type="entry name" value="PRK08139.1"/>
    <property type="match status" value="1"/>
</dbReference>
<evidence type="ECO:0000256" key="3">
    <source>
        <dbReference type="ARBA" id="ARBA00022946"/>
    </source>
</evidence>
<comment type="similarity">
    <text evidence="1">Belongs to the enoyl-CoA hydratase/isomerase family.</text>
</comment>
<evidence type="ECO:0000256" key="5">
    <source>
        <dbReference type="ARBA" id="ARBA00037410"/>
    </source>
</evidence>
<dbReference type="InterPro" id="IPR052377">
    <property type="entry name" value="Mitochondrial_ECH-domain"/>
</dbReference>
<dbReference type="InterPro" id="IPR001753">
    <property type="entry name" value="Enoyl-CoA_hydra/iso"/>
</dbReference>
<dbReference type="SUPFAM" id="SSF52096">
    <property type="entry name" value="ClpP/crotonase"/>
    <property type="match status" value="1"/>
</dbReference>
<dbReference type="CDD" id="cd06558">
    <property type="entry name" value="crotonase-like"/>
    <property type="match status" value="1"/>
</dbReference>
<dbReference type="AlphaFoldDB" id="A0A9D7DYX4"/>
<reference evidence="7" key="1">
    <citation type="submission" date="2020-10" db="EMBL/GenBank/DDBJ databases">
        <title>Connecting structure to function with the recovery of over 1000 high-quality activated sludge metagenome-assembled genomes encoding full-length rRNA genes using long-read sequencing.</title>
        <authorList>
            <person name="Singleton C.M."/>
            <person name="Petriglieri F."/>
            <person name="Kristensen J.M."/>
            <person name="Kirkegaard R.H."/>
            <person name="Michaelsen T.Y."/>
            <person name="Andersen M.H."/>
            <person name="Karst S.M."/>
            <person name="Dueholm M.S."/>
            <person name="Nielsen P.H."/>
            <person name="Albertsen M."/>
        </authorList>
    </citation>
    <scope>NUCLEOTIDE SEQUENCE</scope>
    <source>
        <strain evidence="7">Bjer_18-Q3-R1-45_BAT3C.347</strain>
    </source>
</reference>
<evidence type="ECO:0000256" key="6">
    <source>
        <dbReference type="ARBA" id="ARBA00040545"/>
    </source>
</evidence>
<comment type="function">
    <text evidence="5">May play a role in fatty acid biosynthesis and insulin sensitivity.</text>
</comment>
<dbReference type="PANTHER" id="PTHR43602:SF1">
    <property type="entry name" value="ENOYL-COA HYDRATASE DOMAIN-CONTAINING PROTEIN 3, MITOCHONDRIAL"/>
    <property type="match status" value="1"/>
</dbReference>
<dbReference type="Pfam" id="PF00378">
    <property type="entry name" value="ECH_1"/>
    <property type="match status" value="1"/>
</dbReference>
<dbReference type="InterPro" id="IPR029045">
    <property type="entry name" value="ClpP/crotonase-like_dom_sf"/>
</dbReference>
<evidence type="ECO:0000256" key="4">
    <source>
        <dbReference type="ARBA" id="ARBA00023098"/>
    </source>
</evidence>
<dbReference type="Proteomes" id="UP000807785">
    <property type="component" value="Unassembled WGS sequence"/>
</dbReference>
<evidence type="ECO:0000313" key="8">
    <source>
        <dbReference type="Proteomes" id="UP000807785"/>
    </source>
</evidence>
<keyword evidence="4" id="KW-0443">Lipid metabolism</keyword>
<proteinExistence type="inferred from homology"/>
<dbReference type="GO" id="GO:0006631">
    <property type="term" value="P:fatty acid metabolic process"/>
    <property type="evidence" value="ECO:0007669"/>
    <property type="project" value="UniProtKB-KW"/>
</dbReference>
<evidence type="ECO:0000256" key="2">
    <source>
        <dbReference type="ARBA" id="ARBA00022832"/>
    </source>
</evidence>
<dbReference type="GO" id="GO:0016836">
    <property type="term" value="F:hydro-lyase activity"/>
    <property type="evidence" value="ECO:0007669"/>
    <property type="project" value="TreeGrafter"/>
</dbReference>
<dbReference type="EMBL" id="JADJEV010000003">
    <property type="protein sequence ID" value="MBK6973425.1"/>
    <property type="molecule type" value="Genomic_DNA"/>
</dbReference>
<sequence>MDKAEAMEALLLREDRDGVAMLTLNRPLQFNALSADLLAQLLSAIEAIGADPSVRVVVIGGAGRAFCAGHDLREMRGNPDLEFQRSLFRLCSRVMRALVELPQPVIARVHGIATAAGCQLVASSDLAIAADDARFAVSGINLGLFCGTPSVALARNVPRKKAFEMLVTGDFIDAPTALAQGLVNRIVPAAELDAAVEAMARSIAAKSPAAIAGGKRLFYRQVEMGLEAAYQLASESMACSMMDEATLQGIDAFVNRRSAK</sequence>
<protein>
    <recommendedName>
        <fullName evidence="6">Enoyl-CoA hydratase domain-containing protein 3, mitochondrial</fullName>
    </recommendedName>
</protein>
<keyword evidence="2" id="KW-0276">Fatty acid metabolism</keyword>
<dbReference type="Gene3D" id="3.90.226.10">
    <property type="entry name" value="2-enoyl-CoA Hydratase, Chain A, domain 1"/>
    <property type="match status" value="1"/>
</dbReference>
<keyword evidence="3" id="KW-0809">Transit peptide</keyword>
<dbReference type="PANTHER" id="PTHR43602">
    <property type="match status" value="1"/>
</dbReference>
<gene>
    <name evidence="7" type="ORF">IPH26_10930</name>
</gene>
<dbReference type="InterPro" id="IPR014748">
    <property type="entry name" value="Enoyl-CoA_hydra_C"/>
</dbReference>
<name>A0A9D7DYX4_9PROT</name>
<keyword evidence="7" id="KW-0456">Lyase</keyword>
<evidence type="ECO:0000256" key="1">
    <source>
        <dbReference type="ARBA" id="ARBA00005254"/>
    </source>
</evidence>
<organism evidence="7 8">
    <name type="scientific">Candidatus Methylophosphatis roskildensis</name>
    <dbReference type="NCBI Taxonomy" id="2899263"/>
    <lineage>
        <taxon>Bacteria</taxon>
        <taxon>Pseudomonadati</taxon>
        <taxon>Pseudomonadota</taxon>
        <taxon>Betaproteobacteria</taxon>
        <taxon>Nitrosomonadales</taxon>
        <taxon>Sterolibacteriaceae</taxon>
        <taxon>Candidatus Methylophosphatis</taxon>
    </lineage>
</organism>
<evidence type="ECO:0000313" key="7">
    <source>
        <dbReference type="EMBL" id="MBK6973425.1"/>
    </source>
</evidence>
<comment type="caution">
    <text evidence="7">The sequence shown here is derived from an EMBL/GenBank/DDBJ whole genome shotgun (WGS) entry which is preliminary data.</text>
</comment>